<proteinExistence type="inferred from homology"/>
<dbReference type="PhylomeDB" id="A0A022RGR4"/>
<evidence type="ECO:0000256" key="1">
    <source>
        <dbReference type="ARBA" id="ARBA00009995"/>
    </source>
</evidence>
<dbReference type="PANTHER" id="PTHR11926:SF1494">
    <property type="entry name" value="FLAVONOL 3-O-GLUCOSYLTRANSFERASE UGT76E12-RELATED"/>
    <property type="match status" value="1"/>
</dbReference>
<dbReference type="KEGG" id="egt:105955969"/>
<dbReference type="CDD" id="cd03784">
    <property type="entry name" value="GT1_Gtf-like"/>
    <property type="match status" value="1"/>
</dbReference>
<keyword evidence="3" id="KW-0808">Transferase</keyword>
<gene>
    <name evidence="4" type="ORF">MIMGU_mgv1a021616mg</name>
</gene>
<dbReference type="SUPFAM" id="SSF53756">
    <property type="entry name" value="UDP-Glycosyltransferase/glycogen phosphorylase"/>
    <property type="match status" value="1"/>
</dbReference>
<dbReference type="AlphaFoldDB" id="A0A022RGR4"/>
<accession>A0A022RGR4</accession>
<dbReference type="OMA" id="CHPRIGG"/>
<organism evidence="4 5">
    <name type="scientific">Erythranthe guttata</name>
    <name type="common">Yellow monkey flower</name>
    <name type="synonym">Mimulus guttatus</name>
    <dbReference type="NCBI Taxonomy" id="4155"/>
    <lineage>
        <taxon>Eukaryota</taxon>
        <taxon>Viridiplantae</taxon>
        <taxon>Streptophyta</taxon>
        <taxon>Embryophyta</taxon>
        <taxon>Tracheophyta</taxon>
        <taxon>Spermatophyta</taxon>
        <taxon>Magnoliopsida</taxon>
        <taxon>eudicotyledons</taxon>
        <taxon>Gunneridae</taxon>
        <taxon>Pentapetalae</taxon>
        <taxon>asterids</taxon>
        <taxon>lamiids</taxon>
        <taxon>Lamiales</taxon>
        <taxon>Phrymaceae</taxon>
        <taxon>Erythranthe</taxon>
    </lineage>
</organism>
<dbReference type="InterPro" id="IPR002213">
    <property type="entry name" value="UDP_glucos_trans"/>
</dbReference>
<evidence type="ECO:0000256" key="2">
    <source>
        <dbReference type="ARBA" id="ARBA00022676"/>
    </source>
</evidence>
<evidence type="ECO:0000313" key="4">
    <source>
        <dbReference type="EMBL" id="EYU39194.1"/>
    </source>
</evidence>
<keyword evidence="5" id="KW-1185">Reference proteome</keyword>
<dbReference type="OrthoDB" id="5835829at2759"/>
<dbReference type="Pfam" id="PF00201">
    <property type="entry name" value="UDPGT"/>
    <property type="match status" value="1"/>
</dbReference>
<dbReference type="GO" id="GO:0035251">
    <property type="term" value="F:UDP-glucosyltransferase activity"/>
    <property type="evidence" value="ECO:0000318"/>
    <property type="project" value="GO_Central"/>
</dbReference>
<dbReference type="eggNOG" id="KOG1192">
    <property type="taxonomic scope" value="Eukaryota"/>
</dbReference>
<evidence type="ECO:0008006" key="6">
    <source>
        <dbReference type="Google" id="ProtNLM"/>
    </source>
</evidence>
<dbReference type="Proteomes" id="UP000030748">
    <property type="component" value="Unassembled WGS sequence"/>
</dbReference>
<name>A0A022RGR4_ERYGU</name>
<reference evidence="4 5" key="1">
    <citation type="journal article" date="2013" name="Proc. Natl. Acad. Sci. U.S.A.">
        <title>Fine-scale variation in meiotic recombination in Mimulus inferred from population shotgun sequencing.</title>
        <authorList>
            <person name="Hellsten U."/>
            <person name="Wright K.M."/>
            <person name="Jenkins J."/>
            <person name="Shu S."/>
            <person name="Yuan Y."/>
            <person name="Wessler S.R."/>
            <person name="Schmutz J."/>
            <person name="Willis J.H."/>
            <person name="Rokhsar D.S."/>
        </authorList>
    </citation>
    <scope>NUCLEOTIDE SEQUENCE [LARGE SCALE GENOMIC DNA]</scope>
    <source>
        <strain evidence="5">cv. DUN x IM62</strain>
    </source>
</reference>
<dbReference type="PANTHER" id="PTHR11926">
    <property type="entry name" value="GLUCOSYL/GLUCURONOSYL TRANSFERASES"/>
    <property type="match status" value="1"/>
</dbReference>
<protein>
    <recommendedName>
        <fullName evidence="6">Glycosyltransferase</fullName>
    </recommendedName>
</protein>
<comment type="similarity">
    <text evidence="1">Belongs to the UDP-glycosyltransferase family.</text>
</comment>
<keyword evidence="2" id="KW-0328">Glycosyltransferase</keyword>
<evidence type="ECO:0000313" key="5">
    <source>
        <dbReference type="Proteomes" id="UP000030748"/>
    </source>
</evidence>
<dbReference type="Gene3D" id="3.40.50.2000">
    <property type="entry name" value="Glycogen Phosphorylase B"/>
    <property type="match status" value="2"/>
</dbReference>
<dbReference type="FunFam" id="3.40.50.2000:FF:000138">
    <property type="entry name" value="Glycosyltransferase"/>
    <property type="match status" value="1"/>
</dbReference>
<sequence length="468" mass="51561">MAPPENKPTPPRHVVAMPYPGRGHINPMLNLCKAVAERSGGSIHITIVLTEEWVGLIGGMTKPPNISFAAIPNVVPSESVRADDVNGFAMAVQSKMGEPFERLLDELHSPPPDFIVADAFLPWAGEAAGRRNIPVAYLWTMSAAVYTMLIHSQLLAQNGHFPVDLSVNGDGIVDYLPGLSPIRAADLPLVLRDKEIITMLDKALPHHTEYSKHLVFSSIHHLESKVFEALNQESPFSIFNIGPTTSYQTLKNILNNNNQTPDDETNNVNSYLEWLNDQPPRSVLYVSLGSFLTVSSAQLDEIASGLCGSGVRFLWVARRETQRLQKICGGGGGKGVVVEWCDQLRVLSHPAVGGFWSHCGWSSTKEAVMAGVAVLASPIIMDQLPNAKAVVEDWKIGWRVIEREFDEENLVKRDEISELVQRFMDLDCPERAELTKNVENLKKACESEFESGGSFETNLDGFVELILS</sequence>
<evidence type="ECO:0000256" key="3">
    <source>
        <dbReference type="ARBA" id="ARBA00022679"/>
    </source>
</evidence>
<dbReference type="EMBL" id="KI630454">
    <property type="protein sequence ID" value="EYU39194.1"/>
    <property type="molecule type" value="Genomic_DNA"/>
</dbReference>